<evidence type="ECO:0000256" key="1">
    <source>
        <dbReference type="SAM" id="MobiDB-lite"/>
    </source>
</evidence>
<feature type="compositionally biased region" description="Basic and acidic residues" evidence="1">
    <location>
        <begin position="88"/>
        <end position="99"/>
    </location>
</feature>
<gene>
    <name evidence="2" type="ORF">LACBIDRAFT_299057</name>
</gene>
<dbReference type="OrthoDB" id="8023605at2759"/>
<dbReference type="AlphaFoldDB" id="B0DDX7"/>
<evidence type="ECO:0000313" key="3">
    <source>
        <dbReference type="Proteomes" id="UP000001194"/>
    </source>
</evidence>
<evidence type="ECO:0000313" key="2">
    <source>
        <dbReference type="EMBL" id="EDR07295.1"/>
    </source>
</evidence>
<proteinExistence type="predicted"/>
<reference evidence="2 3" key="1">
    <citation type="journal article" date="2008" name="Nature">
        <title>The genome of Laccaria bicolor provides insights into mycorrhizal symbiosis.</title>
        <authorList>
            <person name="Martin F."/>
            <person name="Aerts A."/>
            <person name="Ahren D."/>
            <person name="Brun A."/>
            <person name="Danchin E.G.J."/>
            <person name="Duchaussoy F."/>
            <person name="Gibon J."/>
            <person name="Kohler A."/>
            <person name="Lindquist E."/>
            <person name="Pereda V."/>
            <person name="Salamov A."/>
            <person name="Shapiro H.J."/>
            <person name="Wuyts J."/>
            <person name="Blaudez D."/>
            <person name="Buee M."/>
            <person name="Brokstein P."/>
            <person name="Canbaeck B."/>
            <person name="Cohen D."/>
            <person name="Courty P.E."/>
            <person name="Coutinho P.M."/>
            <person name="Delaruelle C."/>
            <person name="Detter J.C."/>
            <person name="Deveau A."/>
            <person name="DiFazio S."/>
            <person name="Duplessis S."/>
            <person name="Fraissinet-Tachet L."/>
            <person name="Lucic E."/>
            <person name="Frey-Klett P."/>
            <person name="Fourrey C."/>
            <person name="Feussner I."/>
            <person name="Gay G."/>
            <person name="Grimwood J."/>
            <person name="Hoegger P.J."/>
            <person name="Jain P."/>
            <person name="Kilaru S."/>
            <person name="Labbe J."/>
            <person name="Lin Y.C."/>
            <person name="Legue V."/>
            <person name="Le Tacon F."/>
            <person name="Marmeisse R."/>
            <person name="Melayah D."/>
            <person name="Montanini B."/>
            <person name="Muratet M."/>
            <person name="Nehls U."/>
            <person name="Niculita-Hirzel H."/>
            <person name="Oudot-Le Secq M.P."/>
            <person name="Peter M."/>
            <person name="Quesneville H."/>
            <person name="Rajashekar B."/>
            <person name="Reich M."/>
            <person name="Rouhier N."/>
            <person name="Schmutz J."/>
            <person name="Yin T."/>
            <person name="Chalot M."/>
            <person name="Henrissat B."/>
            <person name="Kuees U."/>
            <person name="Lucas S."/>
            <person name="Van de Peer Y."/>
            <person name="Podila G.K."/>
            <person name="Polle A."/>
            <person name="Pukkila P.J."/>
            <person name="Richardson P.M."/>
            <person name="Rouze P."/>
            <person name="Sanders I.R."/>
            <person name="Stajich J.E."/>
            <person name="Tunlid A."/>
            <person name="Tuskan G."/>
            <person name="Grigoriev I.V."/>
        </authorList>
    </citation>
    <scope>NUCLEOTIDE SEQUENCE [LARGE SCALE GENOMIC DNA]</scope>
    <source>
        <strain evidence="3">S238N-H82 / ATCC MYA-4686</strain>
    </source>
</reference>
<dbReference type="InParanoid" id="B0DDX7"/>
<dbReference type="EMBL" id="DS547105">
    <property type="protein sequence ID" value="EDR07295.1"/>
    <property type="molecule type" value="Genomic_DNA"/>
</dbReference>
<accession>B0DDX7</accession>
<protein>
    <submittedName>
        <fullName evidence="2">Predicted protein</fullName>
    </submittedName>
</protein>
<dbReference type="Proteomes" id="UP000001194">
    <property type="component" value="Unassembled WGS sequence"/>
</dbReference>
<dbReference type="HOGENOM" id="CLU_000384_22_7_1"/>
<dbReference type="RefSeq" id="XP_001882226.1">
    <property type="nucleotide sequence ID" value="XM_001882191.1"/>
</dbReference>
<organism evidence="3">
    <name type="scientific">Laccaria bicolor (strain S238N-H82 / ATCC MYA-4686)</name>
    <name type="common">Bicoloured deceiver</name>
    <name type="synonym">Laccaria laccata var. bicolor</name>
    <dbReference type="NCBI Taxonomy" id="486041"/>
    <lineage>
        <taxon>Eukaryota</taxon>
        <taxon>Fungi</taxon>
        <taxon>Dikarya</taxon>
        <taxon>Basidiomycota</taxon>
        <taxon>Agaricomycotina</taxon>
        <taxon>Agaricomycetes</taxon>
        <taxon>Agaricomycetidae</taxon>
        <taxon>Agaricales</taxon>
        <taxon>Agaricineae</taxon>
        <taxon>Hydnangiaceae</taxon>
        <taxon>Laccaria</taxon>
    </lineage>
</organism>
<keyword evidence="3" id="KW-1185">Reference proteome</keyword>
<dbReference type="KEGG" id="lbc:LACBIDRAFT_299057"/>
<feature type="region of interest" description="Disordered" evidence="1">
    <location>
        <begin position="80"/>
        <end position="99"/>
    </location>
</feature>
<sequence length="99" mass="11353">MIIIRRSKGGSYIVAEMDGAVFQNKVGAFRIIPYFARTKIMLPDNIYEIIDLNKESLDKLDEEGLEDHVDSNDYYFEGVNLDQNVQDDTGRMEANDNDD</sequence>
<dbReference type="GeneID" id="6077716"/>
<name>B0DDX7_LACBS</name>